<dbReference type="GeneID" id="28852298"/>
<dbReference type="STRING" id="1380566.A0A179FEI5"/>
<dbReference type="RefSeq" id="XP_018141063.1">
    <property type="nucleotide sequence ID" value="XM_018288304.1"/>
</dbReference>
<dbReference type="AlphaFoldDB" id="A0A179FEI5"/>
<accession>A0A179FEI5</accession>
<organism evidence="1 2">
    <name type="scientific">Pochonia chlamydosporia 170</name>
    <dbReference type="NCBI Taxonomy" id="1380566"/>
    <lineage>
        <taxon>Eukaryota</taxon>
        <taxon>Fungi</taxon>
        <taxon>Dikarya</taxon>
        <taxon>Ascomycota</taxon>
        <taxon>Pezizomycotina</taxon>
        <taxon>Sordariomycetes</taxon>
        <taxon>Hypocreomycetidae</taxon>
        <taxon>Hypocreales</taxon>
        <taxon>Clavicipitaceae</taxon>
        <taxon>Pochonia</taxon>
    </lineage>
</organism>
<protein>
    <submittedName>
        <fullName evidence="1">Uncharacterized protein</fullName>
    </submittedName>
</protein>
<proteinExistence type="predicted"/>
<dbReference type="Proteomes" id="UP000078397">
    <property type="component" value="Unassembled WGS sequence"/>
</dbReference>
<name>A0A179FEI5_METCM</name>
<reference evidence="1 2" key="1">
    <citation type="journal article" date="2016" name="PLoS Pathog.">
        <title>Biosynthesis of antibiotic leucinostatins in bio-control fungus Purpureocillium lilacinum and their inhibition on phytophthora revealed by genome mining.</title>
        <authorList>
            <person name="Wang G."/>
            <person name="Liu Z."/>
            <person name="Lin R."/>
            <person name="Li E."/>
            <person name="Mao Z."/>
            <person name="Ling J."/>
            <person name="Yang Y."/>
            <person name="Yin W.B."/>
            <person name="Xie B."/>
        </authorList>
    </citation>
    <scope>NUCLEOTIDE SEQUENCE [LARGE SCALE GENOMIC DNA]</scope>
    <source>
        <strain evidence="1">170</strain>
    </source>
</reference>
<dbReference type="EMBL" id="LSBJ02000006">
    <property type="protein sequence ID" value="OAQ63483.1"/>
    <property type="molecule type" value="Genomic_DNA"/>
</dbReference>
<sequence>MAAQSKNKEATELPARLSEEVEADTEILKVLKQLRDGQHLIVGLLTQKLNPYDDILQLSQKLWNSEVEVWSGTERRWHTEKPQEAVIGKEFLNYLVPSGITLEKDRHSGGVVIGSVQNLLMAREALMKGGTDLFSTDDQTRISMENLKNKISPGLNGDLWPKIWQPLRIRDYDNCTGVYYAIPRSFDDPFYYILDDRAEVPCGELEVRCRQGCTQQGEYWY</sequence>
<gene>
    <name evidence="1" type="ORF">VFPPC_09836</name>
</gene>
<evidence type="ECO:0000313" key="1">
    <source>
        <dbReference type="EMBL" id="OAQ63483.1"/>
    </source>
</evidence>
<keyword evidence="2" id="KW-1185">Reference proteome</keyword>
<dbReference type="KEGG" id="pchm:VFPPC_09836"/>
<comment type="caution">
    <text evidence="1">The sequence shown here is derived from an EMBL/GenBank/DDBJ whole genome shotgun (WGS) entry which is preliminary data.</text>
</comment>
<evidence type="ECO:0000313" key="2">
    <source>
        <dbReference type="Proteomes" id="UP000078397"/>
    </source>
</evidence>
<dbReference type="OrthoDB" id="5430750at2759"/>